<name>C5P0Y9_COCP7</name>
<dbReference type="OrthoDB" id="431150at2759"/>
<dbReference type="GO" id="GO:0045338">
    <property type="term" value="P:farnesyl diphosphate metabolic process"/>
    <property type="evidence" value="ECO:0007669"/>
    <property type="project" value="InterPro"/>
</dbReference>
<dbReference type="GO" id="GO:0005789">
    <property type="term" value="C:endoplasmic reticulum membrane"/>
    <property type="evidence" value="ECO:0007669"/>
    <property type="project" value="TreeGrafter"/>
</dbReference>
<dbReference type="EC" id="2.5.1.21" evidence="1"/>
<reference evidence="1 2" key="1">
    <citation type="journal article" date="2009" name="Genome Res.">
        <title>Comparative genomic analyses of the human fungal pathogens Coccidioides and their relatives.</title>
        <authorList>
            <person name="Sharpton T.J."/>
            <person name="Stajich J.E."/>
            <person name="Rounsley S.D."/>
            <person name="Gardner M.J."/>
            <person name="Wortman J.R."/>
            <person name="Jordar V.S."/>
            <person name="Maiti R."/>
            <person name="Kodira C.D."/>
            <person name="Neafsey D.E."/>
            <person name="Zeng Q."/>
            <person name="Hung C.-Y."/>
            <person name="McMahan C."/>
            <person name="Muszewska A."/>
            <person name="Grynberg M."/>
            <person name="Mandel M.A."/>
            <person name="Kellner E.M."/>
            <person name="Barker B.M."/>
            <person name="Galgiani J.N."/>
            <person name="Orbach M.J."/>
            <person name="Kirkland T.N."/>
            <person name="Cole G.T."/>
            <person name="Henn M.R."/>
            <person name="Birren B.W."/>
            <person name="Taylor J.W."/>
        </authorList>
    </citation>
    <scope>NUCLEOTIDE SEQUENCE [LARGE SCALE GENOMIC DNA]</scope>
    <source>
        <strain evidence="2">C735</strain>
    </source>
</reference>
<dbReference type="HOGENOM" id="CLU_1156283_0_0_1"/>
<keyword evidence="1" id="KW-0808">Transferase</keyword>
<dbReference type="PANTHER" id="PTHR11626">
    <property type="entry name" value="FARNESYL-DIPHOSPHATE FARNESYLTRANSFERASE"/>
    <property type="match status" value="1"/>
</dbReference>
<dbReference type="SUPFAM" id="SSF48576">
    <property type="entry name" value="Terpenoid synthases"/>
    <property type="match status" value="1"/>
</dbReference>
<dbReference type="InterPro" id="IPR044844">
    <property type="entry name" value="Trans_IPPS_euk-type"/>
</dbReference>
<dbReference type="AlphaFoldDB" id="C5P0Y9"/>
<dbReference type="GO" id="GO:0006696">
    <property type="term" value="P:ergosterol biosynthetic process"/>
    <property type="evidence" value="ECO:0007669"/>
    <property type="project" value="TreeGrafter"/>
</dbReference>
<evidence type="ECO:0000313" key="2">
    <source>
        <dbReference type="Proteomes" id="UP000009084"/>
    </source>
</evidence>
<sequence>MTWRKPVHLRDESKESRNVKEFYRFLALTSRSFVAVCQELHPELLLPVVVFYLVLRSLDTIEDDMTIGIEEKEPLLRNFYTRIDEENWAFDGSGPDEKDREALVKFDCVAREFNLLKDEYRAIIKDIAKGMGNGMADYAKMADENANGLSVKTIKDYELYCHYVAGLVGELRGTGPPHVETQADGVNGSAPAANEHYPRHPGRLRLQTILLARGSLVQVRGKLQRPLLAAKPGEGTAMQQ</sequence>
<proteinExistence type="predicted"/>
<accession>C5P0Y9</accession>
<dbReference type="InterPro" id="IPR008949">
    <property type="entry name" value="Isoprenoid_synthase_dom_sf"/>
</dbReference>
<dbReference type="GO" id="GO:0051996">
    <property type="term" value="F:squalene synthase [NAD(P)H] activity"/>
    <property type="evidence" value="ECO:0007669"/>
    <property type="project" value="UniProtKB-EC"/>
</dbReference>
<dbReference type="EMBL" id="ACFW01000009">
    <property type="protein sequence ID" value="EER29347.1"/>
    <property type="molecule type" value="Genomic_DNA"/>
</dbReference>
<gene>
    <name evidence="1" type="ORF">CPC735_070290</name>
</gene>
<dbReference type="Gene3D" id="1.10.600.10">
    <property type="entry name" value="Farnesyl Diphosphate Synthase"/>
    <property type="match status" value="1"/>
</dbReference>
<comment type="caution">
    <text evidence="1">The sequence shown here is derived from an EMBL/GenBank/DDBJ whole genome shotgun (WGS) entry which is preliminary data.</text>
</comment>
<dbReference type="VEuPathDB" id="FungiDB:CPC735_070290"/>
<organism evidence="1 2">
    <name type="scientific">Coccidioides posadasii (strain C735)</name>
    <name type="common">Valley fever fungus</name>
    <dbReference type="NCBI Taxonomy" id="222929"/>
    <lineage>
        <taxon>Eukaryota</taxon>
        <taxon>Fungi</taxon>
        <taxon>Dikarya</taxon>
        <taxon>Ascomycota</taxon>
        <taxon>Pezizomycotina</taxon>
        <taxon>Eurotiomycetes</taxon>
        <taxon>Eurotiomycetidae</taxon>
        <taxon>Onygenales</taxon>
        <taxon>Onygenaceae</taxon>
        <taxon>Coccidioides</taxon>
    </lineage>
</organism>
<dbReference type="PANTHER" id="PTHR11626:SF2">
    <property type="entry name" value="SQUALENE SYNTHASE"/>
    <property type="match status" value="1"/>
</dbReference>
<dbReference type="InterPro" id="IPR002060">
    <property type="entry name" value="Squ/phyt_synthse"/>
</dbReference>
<dbReference type="Pfam" id="PF00494">
    <property type="entry name" value="SQS_PSY"/>
    <property type="match status" value="1"/>
</dbReference>
<protein>
    <submittedName>
        <fullName evidence="1">Squalene and phytoene synthases family protein</fullName>
        <ecNumber evidence="1">2.5.1.21</ecNumber>
    </submittedName>
</protein>
<evidence type="ECO:0000313" key="1">
    <source>
        <dbReference type="EMBL" id="EER29347.1"/>
    </source>
</evidence>
<dbReference type="Proteomes" id="UP000009084">
    <property type="component" value="Unassembled WGS sequence"/>
</dbReference>